<sequence length="611" mass="67515">MRELILAAALHLSREPGKRASAHANARPPRIPEIDICNKSPRTIENLGVRGFNDNHPSIRELDDDRGKSRLRATKSGAFENLAEKGRELEVRSGDRTPRKEDIHFDNDLRRRDDRGQTYASRMLENRGNSRETSGMSRNGNGNCDVETEEHVPILRPDEKLLKRLDTLADHFQSKYNMEPSFFVRVPGRVNLIGEHIDYCGYAVFPMAIEQDILVAVALSKGNDVRLTNVDSKYKDFQCDMKNVSACISDTGDGPDWYKYFLCGVKGVLEVIPEESAPGGILAAVWGNIPPNSGLSSSSALVSSAVLLTVHASQHKLSKHKLATISSRAEGYIGTQGGGMDQAIAFLGKAGSAMLIEFNPLCGTGVTLPKTAVFVIAHSQACHNKASTTDYNLRVAECRLAAQIIAKKRKKPWERVQRLINVQESLGLSVDEMVSVVTTELHEEPYTLSEISKNLDTTNEKLKEISLLRSFSDSQTFKLKQRALHVYNEAARVVEFRRTSEENGMMEEEKLRQLGKLMSDSHTSLRKLYECSHPSVDDLVDKATACGALGARLTGAGWGGCIVAIITKDKVSQFVDALKKELARCGIKDGFKLEDLVFPTEPNQGAAIYTI</sequence>
<dbReference type="SUPFAM" id="SSF55060">
    <property type="entry name" value="GHMP Kinase, C-terminal domain"/>
    <property type="match status" value="1"/>
</dbReference>
<dbReference type="Pfam" id="PF10509">
    <property type="entry name" value="GalKase_gal_bdg"/>
    <property type="match status" value="1"/>
</dbReference>
<dbReference type="InterPro" id="IPR014721">
    <property type="entry name" value="Ribsml_uS5_D2-typ_fold_subgr"/>
</dbReference>
<dbReference type="GO" id="GO:0006012">
    <property type="term" value="P:galactose metabolic process"/>
    <property type="evidence" value="ECO:0007669"/>
    <property type="project" value="InterPro"/>
</dbReference>
<dbReference type="Gene3D" id="3.30.70.3170">
    <property type="match status" value="1"/>
</dbReference>
<evidence type="ECO:0000256" key="3">
    <source>
        <dbReference type="ARBA" id="ARBA00022840"/>
    </source>
</evidence>
<dbReference type="GO" id="GO:0004335">
    <property type="term" value="F:galactokinase activity"/>
    <property type="evidence" value="ECO:0007669"/>
    <property type="project" value="InterPro"/>
</dbReference>
<proteinExistence type="inferred from homology"/>
<name>A0A0L7QXU3_9HYME</name>
<accession>A0A0L7QXU3</accession>
<evidence type="ECO:0000313" key="8">
    <source>
        <dbReference type="EMBL" id="KOC63438.1"/>
    </source>
</evidence>
<dbReference type="EMBL" id="KQ414699">
    <property type="protein sequence ID" value="KOC63438.1"/>
    <property type="molecule type" value="Genomic_DNA"/>
</dbReference>
<protein>
    <submittedName>
        <fullName evidence="8">N-acetylgalactosamine kinase</fullName>
    </submittedName>
</protein>
<dbReference type="InterPro" id="IPR036554">
    <property type="entry name" value="GHMP_kinase_C_sf"/>
</dbReference>
<dbReference type="PRINTS" id="PR00959">
    <property type="entry name" value="MEVGALKINASE"/>
</dbReference>
<evidence type="ECO:0000256" key="2">
    <source>
        <dbReference type="ARBA" id="ARBA00022741"/>
    </source>
</evidence>
<dbReference type="InterPro" id="IPR019539">
    <property type="entry name" value="GalKase_N"/>
</dbReference>
<dbReference type="PRINTS" id="PR00473">
    <property type="entry name" value="GALCTOKINASE"/>
</dbReference>
<evidence type="ECO:0000313" key="9">
    <source>
        <dbReference type="Proteomes" id="UP000053825"/>
    </source>
</evidence>
<comment type="similarity">
    <text evidence="1">Belongs to the GHMP kinase family. GalK subfamily.</text>
</comment>
<evidence type="ECO:0000259" key="6">
    <source>
        <dbReference type="Pfam" id="PF08544"/>
    </source>
</evidence>
<dbReference type="InterPro" id="IPR000705">
    <property type="entry name" value="Galactokinase"/>
</dbReference>
<dbReference type="GO" id="GO:0005829">
    <property type="term" value="C:cytosol"/>
    <property type="evidence" value="ECO:0007669"/>
    <property type="project" value="TreeGrafter"/>
</dbReference>
<dbReference type="OrthoDB" id="187738at2759"/>
<dbReference type="Pfam" id="PF08544">
    <property type="entry name" value="GHMP_kinases_C"/>
    <property type="match status" value="1"/>
</dbReference>
<dbReference type="PANTHER" id="PTHR10457:SF7">
    <property type="entry name" value="GALACTOKINASE-RELATED"/>
    <property type="match status" value="1"/>
</dbReference>
<dbReference type="Gene3D" id="3.30.230.10">
    <property type="match status" value="1"/>
</dbReference>
<dbReference type="InterPro" id="IPR020568">
    <property type="entry name" value="Ribosomal_Su5_D2-typ_SF"/>
</dbReference>
<feature type="compositionally biased region" description="Polar residues" evidence="4">
    <location>
        <begin position="131"/>
        <end position="142"/>
    </location>
</feature>
<dbReference type="InterPro" id="IPR013750">
    <property type="entry name" value="GHMP_kinase_C_dom"/>
</dbReference>
<feature type="region of interest" description="Disordered" evidence="4">
    <location>
        <begin position="93"/>
        <end position="146"/>
    </location>
</feature>
<evidence type="ECO:0000256" key="1">
    <source>
        <dbReference type="ARBA" id="ARBA00006566"/>
    </source>
</evidence>
<evidence type="ECO:0000259" key="5">
    <source>
        <dbReference type="Pfam" id="PF00288"/>
    </source>
</evidence>
<feature type="domain" description="GHMP kinase N-terminal" evidence="5">
    <location>
        <begin position="265"/>
        <end position="349"/>
    </location>
</feature>
<dbReference type="PANTHER" id="PTHR10457">
    <property type="entry name" value="MEVALONATE KINASE/GALACTOKINASE"/>
    <property type="match status" value="1"/>
</dbReference>
<reference evidence="8 9" key="1">
    <citation type="submission" date="2015-07" db="EMBL/GenBank/DDBJ databases">
        <title>The genome of Habropoda laboriosa.</title>
        <authorList>
            <person name="Pan H."/>
            <person name="Kapheim K."/>
        </authorList>
    </citation>
    <scope>NUCLEOTIDE SEQUENCE [LARGE SCALE GENOMIC DNA]</scope>
    <source>
        <strain evidence="8">0110345459</strain>
    </source>
</reference>
<dbReference type="InterPro" id="IPR006204">
    <property type="entry name" value="GHMP_kinase_N_dom"/>
</dbReference>
<evidence type="ECO:0000256" key="4">
    <source>
        <dbReference type="SAM" id="MobiDB-lite"/>
    </source>
</evidence>
<dbReference type="GO" id="GO:0005524">
    <property type="term" value="F:ATP binding"/>
    <property type="evidence" value="ECO:0007669"/>
    <property type="project" value="UniProtKB-KW"/>
</dbReference>
<keyword evidence="9" id="KW-1185">Reference proteome</keyword>
<dbReference type="Pfam" id="PF00288">
    <property type="entry name" value="GHMP_kinases_N"/>
    <property type="match status" value="1"/>
</dbReference>
<dbReference type="SUPFAM" id="SSF54211">
    <property type="entry name" value="Ribosomal protein S5 domain 2-like"/>
    <property type="match status" value="1"/>
</dbReference>
<feature type="domain" description="Galactokinase N-terminal" evidence="7">
    <location>
        <begin position="171"/>
        <end position="218"/>
    </location>
</feature>
<keyword evidence="3" id="KW-0067">ATP-binding</keyword>
<keyword evidence="8" id="KW-0808">Transferase</keyword>
<feature type="compositionally biased region" description="Basic and acidic residues" evidence="4">
    <location>
        <begin position="93"/>
        <end position="116"/>
    </location>
</feature>
<dbReference type="NCBIfam" id="TIGR00131">
    <property type="entry name" value="gal_kin"/>
    <property type="match status" value="1"/>
</dbReference>
<dbReference type="InterPro" id="IPR019741">
    <property type="entry name" value="Galactokinase_CS"/>
</dbReference>
<keyword evidence="8" id="KW-0418">Kinase</keyword>
<evidence type="ECO:0000259" key="7">
    <source>
        <dbReference type="Pfam" id="PF10509"/>
    </source>
</evidence>
<dbReference type="Gene3D" id="1.20.1440.340">
    <property type="match status" value="1"/>
</dbReference>
<gene>
    <name evidence="8" type="ORF">WH47_01928</name>
</gene>
<dbReference type="AlphaFoldDB" id="A0A0L7QXU3"/>
<organism evidence="8 9">
    <name type="scientific">Habropoda laboriosa</name>
    <dbReference type="NCBI Taxonomy" id="597456"/>
    <lineage>
        <taxon>Eukaryota</taxon>
        <taxon>Metazoa</taxon>
        <taxon>Ecdysozoa</taxon>
        <taxon>Arthropoda</taxon>
        <taxon>Hexapoda</taxon>
        <taxon>Insecta</taxon>
        <taxon>Pterygota</taxon>
        <taxon>Neoptera</taxon>
        <taxon>Endopterygota</taxon>
        <taxon>Hymenoptera</taxon>
        <taxon>Apocrita</taxon>
        <taxon>Aculeata</taxon>
        <taxon>Apoidea</taxon>
        <taxon>Anthophila</taxon>
        <taxon>Apidae</taxon>
        <taxon>Habropoda</taxon>
    </lineage>
</organism>
<dbReference type="Proteomes" id="UP000053825">
    <property type="component" value="Unassembled WGS sequence"/>
</dbReference>
<keyword evidence="2" id="KW-0547">Nucleotide-binding</keyword>
<feature type="domain" description="GHMP kinase C-terminal" evidence="6">
    <location>
        <begin position="508"/>
        <end position="582"/>
    </location>
</feature>
<dbReference type="PROSITE" id="PS00106">
    <property type="entry name" value="GALACTOKINASE"/>
    <property type="match status" value="1"/>
</dbReference>
<dbReference type="STRING" id="597456.A0A0L7QXU3"/>